<dbReference type="AlphaFoldDB" id="A0AA36HGS5"/>
<evidence type="ECO:0000259" key="1">
    <source>
        <dbReference type="PROSITE" id="PS50940"/>
    </source>
</evidence>
<dbReference type="Gene3D" id="2.170.140.10">
    <property type="entry name" value="Chitin binding domain"/>
    <property type="match status" value="1"/>
</dbReference>
<gene>
    <name evidence="2" type="ORF">CYNAS_LOCUS22507</name>
</gene>
<evidence type="ECO:0000313" key="3">
    <source>
        <dbReference type="Proteomes" id="UP001176961"/>
    </source>
</evidence>
<proteinExistence type="predicted"/>
<keyword evidence="3" id="KW-1185">Reference proteome</keyword>
<protein>
    <recommendedName>
        <fullName evidence="1">Chitin-binding type-2 domain-containing protein</fullName>
    </recommendedName>
</protein>
<accession>A0AA36HGS5</accession>
<organism evidence="2 3">
    <name type="scientific">Cylicocyclus nassatus</name>
    <name type="common">Nematode worm</name>
    <dbReference type="NCBI Taxonomy" id="53992"/>
    <lineage>
        <taxon>Eukaryota</taxon>
        <taxon>Metazoa</taxon>
        <taxon>Ecdysozoa</taxon>
        <taxon>Nematoda</taxon>
        <taxon>Chromadorea</taxon>
        <taxon>Rhabditida</taxon>
        <taxon>Rhabditina</taxon>
        <taxon>Rhabditomorpha</taxon>
        <taxon>Strongyloidea</taxon>
        <taxon>Strongylidae</taxon>
        <taxon>Cylicocyclus</taxon>
    </lineage>
</organism>
<sequence length="136" mass="14738">MNCAPGLLFSFVTHRCEWPSMCNIAPKNTEPVLPPASQKVVISTSRELKAEHCTDYDCTSLPDGNYQIGECVGRFVMCSNGRAYVQFCPSGLVYNPGKGLCDCECGSQVAASPTEEKYVSNQALRPCSPTPTSFEA</sequence>
<dbReference type="SMART" id="SM00494">
    <property type="entry name" value="ChtBD2"/>
    <property type="match status" value="1"/>
</dbReference>
<evidence type="ECO:0000313" key="2">
    <source>
        <dbReference type="EMBL" id="CAJ0610524.1"/>
    </source>
</evidence>
<dbReference type="PROSITE" id="PS50940">
    <property type="entry name" value="CHIT_BIND_II"/>
    <property type="match status" value="1"/>
</dbReference>
<comment type="caution">
    <text evidence="2">The sequence shown here is derived from an EMBL/GenBank/DDBJ whole genome shotgun (WGS) entry which is preliminary data.</text>
</comment>
<dbReference type="InterPro" id="IPR036508">
    <property type="entry name" value="Chitin-bd_dom_sf"/>
</dbReference>
<dbReference type="EMBL" id="CATQJL010000326">
    <property type="protein sequence ID" value="CAJ0610524.1"/>
    <property type="molecule type" value="Genomic_DNA"/>
</dbReference>
<dbReference type="Proteomes" id="UP001176961">
    <property type="component" value="Unassembled WGS sequence"/>
</dbReference>
<dbReference type="GO" id="GO:0008061">
    <property type="term" value="F:chitin binding"/>
    <property type="evidence" value="ECO:0007669"/>
    <property type="project" value="InterPro"/>
</dbReference>
<dbReference type="InterPro" id="IPR002557">
    <property type="entry name" value="Chitin-bd_dom"/>
</dbReference>
<feature type="domain" description="Chitin-binding type-2" evidence="1">
    <location>
        <begin position="55"/>
        <end position="102"/>
    </location>
</feature>
<dbReference type="SUPFAM" id="SSF57625">
    <property type="entry name" value="Invertebrate chitin-binding proteins"/>
    <property type="match status" value="1"/>
</dbReference>
<dbReference type="GO" id="GO:0005576">
    <property type="term" value="C:extracellular region"/>
    <property type="evidence" value="ECO:0007669"/>
    <property type="project" value="InterPro"/>
</dbReference>
<dbReference type="Pfam" id="PF01607">
    <property type="entry name" value="CBM_14"/>
    <property type="match status" value="1"/>
</dbReference>
<name>A0AA36HGS5_CYLNA</name>
<reference evidence="2" key="1">
    <citation type="submission" date="2023-07" db="EMBL/GenBank/DDBJ databases">
        <authorList>
            <consortium name="CYATHOMIX"/>
        </authorList>
    </citation>
    <scope>NUCLEOTIDE SEQUENCE</scope>
    <source>
        <strain evidence="2">N/A</strain>
    </source>
</reference>